<proteinExistence type="predicted"/>
<sequence length="258" mass="29787">MYSVYLEKMLLPVTPSKITIKTKGQNKTIDLIDSSQINILKQPGLSEISFDILLPQEEYHFSNYWVDKSKENEPPKFKKARHYLDKLEKLKVSRKPFTFVVWRERPGVAHGVDKKTKNMKLQKTHLYDTCMVVSLESYEIKEDVENGFDVIVSINLKQFNAYGTKIVTIRKPKKDGDKPKATTTKKRDPSSKEKPKTYKVVNGDCLWNIAKKYYADAGRWKNIYDSNKETIEKAAKVHGRSSSSNGHWIYPGIVLKLP</sequence>
<evidence type="ECO:0000256" key="1">
    <source>
        <dbReference type="SAM" id="MobiDB-lite"/>
    </source>
</evidence>
<dbReference type="InterPro" id="IPR036779">
    <property type="entry name" value="LysM_dom_sf"/>
</dbReference>
<dbReference type="InterPro" id="IPR052196">
    <property type="entry name" value="Bact_Kbp"/>
</dbReference>
<comment type="caution">
    <text evidence="2">The sequence shown here is derived from an EMBL/GenBank/DDBJ whole genome shotgun (WGS) entry which is preliminary data.</text>
</comment>
<feature type="region of interest" description="Disordered" evidence="1">
    <location>
        <begin position="172"/>
        <end position="196"/>
    </location>
</feature>
<dbReference type="OrthoDB" id="9815473at2"/>
<dbReference type="AlphaFoldDB" id="A0A4U8Q578"/>
<name>A0A4U8Q578_9FIRM</name>
<accession>A0A4U8Q578</accession>
<evidence type="ECO:0000313" key="2">
    <source>
        <dbReference type="EMBL" id="TLC99994.1"/>
    </source>
</evidence>
<dbReference type="PANTHER" id="PTHR34700:SF4">
    <property type="entry name" value="PHAGE-LIKE ELEMENT PBSX PROTEIN XKDP"/>
    <property type="match status" value="1"/>
</dbReference>
<dbReference type="InterPro" id="IPR018392">
    <property type="entry name" value="LysM"/>
</dbReference>
<keyword evidence="3" id="KW-1185">Reference proteome</keyword>
<evidence type="ECO:0000313" key="3">
    <source>
        <dbReference type="Proteomes" id="UP000306509"/>
    </source>
</evidence>
<dbReference type="Proteomes" id="UP000306509">
    <property type="component" value="Unassembled WGS sequence"/>
</dbReference>
<gene>
    <name evidence="2" type="ORF">DSM106044_03085</name>
</gene>
<organism evidence="2 3">
    <name type="scientific">Robinsoniella peoriensis</name>
    <dbReference type="NCBI Taxonomy" id="180332"/>
    <lineage>
        <taxon>Bacteria</taxon>
        <taxon>Bacillati</taxon>
        <taxon>Bacillota</taxon>
        <taxon>Clostridia</taxon>
        <taxon>Lachnospirales</taxon>
        <taxon>Lachnospiraceae</taxon>
        <taxon>Robinsoniella</taxon>
    </lineage>
</organism>
<reference evidence="2 3" key="1">
    <citation type="journal article" date="2019" name="Anaerobe">
        <title>Detection of Robinsoniella peoriensis in multiple bone samples of a trauma patient.</title>
        <authorList>
            <person name="Schrottner P."/>
            <person name="Hartwich K."/>
            <person name="Bunk B."/>
            <person name="Schober I."/>
            <person name="Helbig S."/>
            <person name="Rudolph W.W."/>
            <person name="Gunzer F."/>
        </authorList>
    </citation>
    <scope>NUCLEOTIDE SEQUENCE [LARGE SCALE GENOMIC DNA]</scope>
    <source>
        <strain evidence="2 3">DSM 106044</strain>
    </source>
</reference>
<feature type="compositionally biased region" description="Basic and acidic residues" evidence="1">
    <location>
        <begin position="174"/>
        <end position="196"/>
    </location>
</feature>
<dbReference type="CDD" id="cd00118">
    <property type="entry name" value="LysM"/>
    <property type="match status" value="1"/>
</dbReference>
<dbReference type="RefSeq" id="WP_070041160.1">
    <property type="nucleotide sequence ID" value="NZ_CABMJZ010000055.1"/>
</dbReference>
<dbReference type="EMBL" id="QGQD01000060">
    <property type="protein sequence ID" value="TLC99994.1"/>
    <property type="molecule type" value="Genomic_DNA"/>
</dbReference>
<dbReference type="PANTHER" id="PTHR34700">
    <property type="entry name" value="POTASSIUM BINDING PROTEIN KBP"/>
    <property type="match status" value="1"/>
</dbReference>
<protein>
    <submittedName>
        <fullName evidence="2">LysM domain/BON superfamily protein</fullName>
    </submittedName>
</protein>
<dbReference type="Gene3D" id="3.10.350.10">
    <property type="entry name" value="LysM domain"/>
    <property type="match status" value="1"/>
</dbReference>